<dbReference type="PANTHER" id="PTHR33048:SF47">
    <property type="entry name" value="INTEGRAL MEMBRANE PROTEIN-RELATED"/>
    <property type="match status" value="1"/>
</dbReference>
<gene>
    <name evidence="8" type="ORF">E0Z10_g8941</name>
</gene>
<feature type="domain" description="Rhodopsin" evidence="7">
    <location>
        <begin position="52"/>
        <end position="283"/>
    </location>
</feature>
<dbReference type="InterPro" id="IPR049326">
    <property type="entry name" value="Rhodopsin_dom_fungi"/>
</dbReference>
<evidence type="ECO:0000256" key="2">
    <source>
        <dbReference type="ARBA" id="ARBA00022692"/>
    </source>
</evidence>
<comment type="subcellular location">
    <subcellularLocation>
        <location evidence="1">Membrane</location>
        <topology evidence="1">Multi-pass membrane protein</topology>
    </subcellularLocation>
</comment>
<dbReference type="AlphaFoldDB" id="A0A4Z0YQH9"/>
<accession>A0A4Z0YQH9</accession>
<evidence type="ECO:0000313" key="9">
    <source>
        <dbReference type="Proteomes" id="UP000297716"/>
    </source>
</evidence>
<keyword evidence="3 6" id="KW-1133">Transmembrane helix</keyword>
<evidence type="ECO:0000313" key="8">
    <source>
        <dbReference type="EMBL" id="TGJ79826.1"/>
    </source>
</evidence>
<feature type="transmembrane region" description="Helical" evidence="6">
    <location>
        <begin position="182"/>
        <end position="208"/>
    </location>
</feature>
<proteinExistence type="inferred from homology"/>
<name>A0A4Z0YQH9_9PEZI</name>
<comment type="similarity">
    <text evidence="5">Belongs to the SAT4 family.</text>
</comment>
<feature type="transmembrane region" description="Helical" evidence="6">
    <location>
        <begin position="61"/>
        <end position="85"/>
    </location>
</feature>
<keyword evidence="4 6" id="KW-0472">Membrane</keyword>
<comment type="caution">
    <text evidence="8">The sequence shown here is derived from an EMBL/GenBank/DDBJ whole genome shotgun (WGS) entry which is preliminary data.</text>
</comment>
<dbReference type="EMBL" id="SKBN01000259">
    <property type="protein sequence ID" value="TGJ79826.1"/>
    <property type="molecule type" value="Genomic_DNA"/>
</dbReference>
<organism evidence="8 9">
    <name type="scientific">Xylaria hypoxylon</name>
    <dbReference type="NCBI Taxonomy" id="37992"/>
    <lineage>
        <taxon>Eukaryota</taxon>
        <taxon>Fungi</taxon>
        <taxon>Dikarya</taxon>
        <taxon>Ascomycota</taxon>
        <taxon>Pezizomycotina</taxon>
        <taxon>Sordariomycetes</taxon>
        <taxon>Xylariomycetidae</taxon>
        <taxon>Xylariales</taxon>
        <taxon>Xylariaceae</taxon>
        <taxon>Xylaria</taxon>
    </lineage>
</organism>
<evidence type="ECO:0000256" key="3">
    <source>
        <dbReference type="ARBA" id="ARBA00022989"/>
    </source>
</evidence>
<feature type="transmembrane region" description="Helical" evidence="6">
    <location>
        <begin position="105"/>
        <end position="127"/>
    </location>
</feature>
<dbReference type="Pfam" id="PF20684">
    <property type="entry name" value="Fung_rhodopsin"/>
    <property type="match status" value="1"/>
</dbReference>
<feature type="transmembrane region" description="Helical" evidence="6">
    <location>
        <begin position="139"/>
        <end position="162"/>
    </location>
</feature>
<evidence type="ECO:0000259" key="7">
    <source>
        <dbReference type="Pfam" id="PF20684"/>
    </source>
</evidence>
<feature type="transmembrane region" description="Helical" evidence="6">
    <location>
        <begin position="20"/>
        <end position="40"/>
    </location>
</feature>
<sequence length="372" mass="40971">MSGQTGGGVNLNESQQSGLRTLLITMLVLPTIVVIIRTWARFLLPVSPTSQITSRFWWDDWTVFAAAALNIIVLGMGLKLIDLGLGLHVQAVPPQNLVPFLKLLWVIYFFFDTGTAVSKSSALFFYARIFGVTGSRFKYVLWVVHAMNVAWLIAILLAVTFMCSPIEKAWITSLPGQCSNTGILWLGSGAASLAIDVIILLMPLPMLWRLRMTTLRKLQVTGVFVCGYLVVVVSIGRLITILRAGDEVEQDPTYKVAIPILWLGSEIAISIISVSLPSIFFLAQRVRREGFWSLLSSRHHSESKRGINQPHFRSEDSHELVSQSSKSFGSSAGDHSRTVLFPTGIQTTAQFGGGGDSMENPGIHVRRDVMVV</sequence>
<dbReference type="GO" id="GO:0016020">
    <property type="term" value="C:membrane"/>
    <property type="evidence" value="ECO:0007669"/>
    <property type="project" value="UniProtKB-SubCell"/>
</dbReference>
<keyword evidence="9" id="KW-1185">Reference proteome</keyword>
<dbReference type="InterPro" id="IPR052337">
    <property type="entry name" value="SAT4-like"/>
</dbReference>
<dbReference type="Proteomes" id="UP000297716">
    <property type="component" value="Unassembled WGS sequence"/>
</dbReference>
<feature type="transmembrane region" description="Helical" evidence="6">
    <location>
        <begin position="220"/>
        <end position="240"/>
    </location>
</feature>
<feature type="transmembrane region" description="Helical" evidence="6">
    <location>
        <begin position="260"/>
        <end position="283"/>
    </location>
</feature>
<reference evidence="8 9" key="1">
    <citation type="submission" date="2019-03" db="EMBL/GenBank/DDBJ databases">
        <title>Draft genome sequence of Xylaria hypoxylon DSM 108379, a ubiquitous saprotrophic-parasitic fungi on hardwood.</title>
        <authorList>
            <person name="Buettner E."/>
            <person name="Leonhardt S."/>
            <person name="Gebauer A.M."/>
            <person name="Liers C."/>
            <person name="Hofrichter M."/>
            <person name="Kellner H."/>
        </authorList>
    </citation>
    <scope>NUCLEOTIDE SEQUENCE [LARGE SCALE GENOMIC DNA]</scope>
    <source>
        <strain evidence="8 9">DSM 108379</strain>
    </source>
</reference>
<evidence type="ECO:0000256" key="6">
    <source>
        <dbReference type="SAM" id="Phobius"/>
    </source>
</evidence>
<evidence type="ECO:0000256" key="1">
    <source>
        <dbReference type="ARBA" id="ARBA00004141"/>
    </source>
</evidence>
<dbReference type="OrthoDB" id="3934549at2759"/>
<keyword evidence="2 6" id="KW-0812">Transmembrane</keyword>
<protein>
    <recommendedName>
        <fullName evidence="7">Rhodopsin domain-containing protein</fullName>
    </recommendedName>
</protein>
<evidence type="ECO:0000256" key="4">
    <source>
        <dbReference type="ARBA" id="ARBA00023136"/>
    </source>
</evidence>
<evidence type="ECO:0000256" key="5">
    <source>
        <dbReference type="ARBA" id="ARBA00038359"/>
    </source>
</evidence>
<dbReference type="PANTHER" id="PTHR33048">
    <property type="entry name" value="PTH11-LIKE INTEGRAL MEMBRANE PROTEIN (AFU_ORTHOLOGUE AFUA_5G11245)"/>
    <property type="match status" value="1"/>
</dbReference>